<dbReference type="EMBL" id="KZ824809">
    <property type="protein sequence ID" value="RAH79943.1"/>
    <property type="molecule type" value="Genomic_DNA"/>
</dbReference>
<sequence length="62" mass="7440">MQYMQYILCCVYVHCVPSPSAYPAVVPAIPAFHGRGGVIFRRRRQKKKKKKKEKDKKWLRRY</sequence>
<name>A0A8T8WVU3_ASPJA</name>
<feature type="transmembrane region" description="Helical" evidence="2">
    <location>
        <begin position="20"/>
        <end position="40"/>
    </location>
</feature>
<dbReference type="Proteomes" id="UP000249497">
    <property type="component" value="Unassembled WGS sequence"/>
</dbReference>
<keyword evidence="2" id="KW-1133">Transmembrane helix</keyword>
<evidence type="ECO:0000256" key="1">
    <source>
        <dbReference type="SAM" id="MobiDB-lite"/>
    </source>
</evidence>
<keyword evidence="4" id="KW-1185">Reference proteome</keyword>
<evidence type="ECO:0000313" key="4">
    <source>
        <dbReference type="Proteomes" id="UP000249497"/>
    </source>
</evidence>
<evidence type="ECO:0000256" key="2">
    <source>
        <dbReference type="SAM" id="Phobius"/>
    </source>
</evidence>
<gene>
    <name evidence="3" type="ORF">BO86DRAFT_143993</name>
</gene>
<evidence type="ECO:0000313" key="3">
    <source>
        <dbReference type="EMBL" id="RAH79943.1"/>
    </source>
</evidence>
<organism evidence="3 4">
    <name type="scientific">Aspergillus japonicus CBS 114.51</name>
    <dbReference type="NCBI Taxonomy" id="1448312"/>
    <lineage>
        <taxon>Eukaryota</taxon>
        <taxon>Fungi</taxon>
        <taxon>Dikarya</taxon>
        <taxon>Ascomycota</taxon>
        <taxon>Pezizomycotina</taxon>
        <taxon>Eurotiomycetes</taxon>
        <taxon>Eurotiomycetidae</taxon>
        <taxon>Eurotiales</taxon>
        <taxon>Aspergillaceae</taxon>
        <taxon>Aspergillus</taxon>
        <taxon>Aspergillus subgen. Circumdati</taxon>
    </lineage>
</organism>
<proteinExistence type="predicted"/>
<accession>A0A8T8WVU3</accession>
<dbReference type="GeneID" id="37169920"/>
<keyword evidence="2" id="KW-0812">Transmembrane</keyword>
<feature type="region of interest" description="Disordered" evidence="1">
    <location>
        <begin position="40"/>
        <end position="62"/>
    </location>
</feature>
<dbReference type="AlphaFoldDB" id="A0A8T8WVU3"/>
<protein>
    <submittedName>
        <fullName evidence="3">Uncharacterized protein</fullName>
    </submittedName>
</protein>
<dbReference type="RefSeq" id="XP_025525837.1">
    <property type="nucleotide sequence ID" value="XM_025666228.1"/>
</dbReference>
<keyword evidence="2" id="KW-0472">Membrane</keyword>
<reference evidence="3 4" key="1">
    <citation type="submission" date="2018-02" db="EMBL/GenBank/DDBJ databases">
        <title>The genomes of Aspergillus section Nigri reveals drivers in fungal speciation.</title>
        <authorList>
            <consortium name="DOE Joint Genome Institute"/>
            <person name="Vesth T.C."/>
            <person name="Nybo J."/>
            <person name="Theobald S."/>
            <person name="Brandl J."/>
            <person name="Frisvad J.C."/>
            <person name="Nielsen K.F."/>
            <person name="Lyhne E.K."/>
            <person name="Kogle M.E."/>
            <person name="Kuo A."/>
            <person name="Riley R."/>
            <person name="Clum A."/>
            <person name="Nolan M."/>
            <person name="Lipzen A."/>
            <person name="Salamov A."/>
            <person name="Henrissat B."/>
            <person name="Wiebenga A."/>
            <person name="De vries R.P."/>
            <person name="Grigoriev I.V."/>
            <person name="Mortensen U.H."/>
            <person name="Andersen M.R."/>
            <person name="Baker S.E."/>
        </authorList>
    </citation>
    <scope>NUCLEOTIDE SEQUENCE [LARGE SCALE GENOMIC DNA]</scope>
    <source>
        <strain evidence="3 4">CBS 114.51</strain>
    </source>
</reference>